<dbReference type="Proteomes" id="UP000054477">
    <property type="component" value="Unassembled WGS sequence"/>
</dbReference>
<keyword evidence="2" id="KW-1133">Transmembrane helix</keyword>
<feature type="transmembrane region" description="Helical" evidence="2">
    <location>
        <begin position="20"/>
        <end position="40"/>
    </location>
</feature>
<evidence type="ECO:0000256" key="1">
    <source>
        <dbReference type="SAM" id="MobiDB-lite"/>
    </source>
</evidence>
<gene>
    <name evidence="3" type="ORF">K443DRAFT_9168</name>
</gene>
<dbReference type="OrthoDB" id="3357408at2759"/>
<name>A0A0C9XLJ9_9AGAR</name>
<organism evidence="3 4">
    <name type="scientific">Laccaria amethystina LaAM-08-1</name>
    <dbReference type="NCBI Taxonomy" id="1095629"/>
    <lineage>
        <taxon>Eukaryota</taxon>
        <taxon>Fungi</taxon>
        <taxon>Dikarya</taxon>
        <taxon>Basidiomycota</taxon>
        <taxon>Agaricomycotina</taxon>
        <taxon>Agaricomycetes</taxon>
        <taxon>Agaricomycetidae</taxon>
        <taxon>Agaricales</taxon>
        <taxon>Agaricineae</taxon>
        <taxon>Hydnangiaceae</taxon>
        <taxon>Laccaria</taxon>
    </lineage>
</organism>
<proteinExistence type="predicted"/>
<reference evidence="3 4" key="1">
    <citation type="submission" date="2014-04" db="EMBL/GenBank/DDBJ databases">
        <authorList>
            <consortium name="DOE Joint Genome Institute"/>
            <person name="Kuo A."/>
            <person name="Kohler A."/>
            <person name="Nagy L.G."/>
            <person name="Floudas D."/>
            <person name="Copeland A."/>
            <person name="Barry K.W."/>
            <person name="Cichocki N."/>
            <person name="Veneault-Fourrey C."/>
            <person name="LaButti K."/>
            <person name="Lindquist E.A."/>
            <person name="Lipzen A."/>
            <person name="Lundell T."/>
            <person name="Morin E."/>
            <person name="Murat C."/>
            <person name="Sun H."/>
            <person name="Tunlid A."/>
            <person name="Henrissat B."/>
            <person name="Grigoriev I.V."/>
            <person name="Hibbett D.S."/>
            <person name="Martin F."/>
            <person name="Nordberg H.P."/>
            <person name="Cantor M.N."/>
            <person name="Hua S.X."/>
        </authorList>
    </citation>
    <scope>NUCLEOTIDE SEQUENCE [LARGE SCALE GENOMIC DNA]</scope>
    <source>
        <strain evidence="3 4">LaAM-08-1</strain>
    </source>
</reference>
<feature type="transmembrane region" description="Helical" evidence="2">
    <location>
        <begin position="98"/>
        <end position="121"/>
    </location>
</feature>
<protein>
    <submittedName>
        <fullName evidence="3">Uncharacterized protein</fullName>
    </submittedName>
</protein>
<feature type="transmembrane region" description="Helical" evidence="2">
    <location>
        <begin position="141"/>
        <end position="161"/>
    </location>
</feature>
<sequence length="330" mass="37076">MQVLLWKDGALKPFNTINKPTVIAALLMLLFGTMDIGFGLRHNLDAFVYSFGKETPAAEFAHISYWVNVMKFADYSAQTFIGDGILLYRCYIIYNRRWFIVVGPALMWIGTAVCSSFTIYIEARLETGVLSQSQLKPFITSTLVLTLATNVITTSLIMYRIWTMKRRTAKERTSAGPYARILRVLIECGAIYTTSIVILFVCYSANNNAILGVSDSIVQIIVRPTPSFFTPEDVTFLFQGITFNLLILSVDRGTITYAQSNQASYSNYVKNVRAEIDTRQHSVPLHLISVKTMTVRDLPETGSVEKEGQDNELDSLNREPGRSKLGEWAV</sequence>
<feature type="region of interest" description="Disordered" evidence="1">
    <location>
        <begin position="299"/>
        <end position="330"/>
    </location>
</feature>
<keyword evidence="2" id="KW-0812">Transmembrane</keyword>
<keyword evidence="2" id="KW-0472">Membrane</keyword>
<keyword evidence="4" id="KW-1185">Reference proteome</keyword>
<evidence type="ECO:0000313" key="3">
    <source>
        <dbReference type="EMBL" id="KIJ98431.1"/>
    </source>
</evidence>
<dbReference type="EMBL" id="KN838669">
    <property type="protein sequence ID" value="KIJ98431.1"/>
    <property type="molecule type" value="Genomic_DNA"/>
</dbReference>
<reference evidence="4" key="2">
    <citation type="submission" date="2015-01" db="EMBL/GenBank/DDBJ databases">
        <title>Evolutionary Origins and Diversification of the Mycorrhizal Mutualists.</title>
        <authorList>
            <consortium name="DOE Joint Genome Institute"/>
            <consortium name="Mycorrhizal Genomics Consortium"/>
            <person name="Kohler A."/>
            <person name="Kuo A."/>
            <person name="Nagy L.G."/>
            <person name="Floudas D."/>
            <person name="Copeland A."/>
            <person name="Barry K.W."/>
            <person name="Cichocki N."/>
            <person name="Veneault-Fourrey C."/>
            <person name="LaButti K."/>
            <person name="Lindquist E.A."/>
            <person name="Lipzen A."/>
            <person name="Lundell T."/>
            <person name="Morin E."/>
            <person name="Murat C."/>
            <person name="Riley R."/>
            <person name="Ohm R."/>
            <person name="Sun H."/>
            <person name="Tunlid A."/>
            <person name="Henrissat B."/>
            <person name="Grigoriev I.V."/>
            <person name="Hibbett D.S."/>
            <person name="Martin F."/>
        </authorList>
    </citation>
    <scope>NUCLEOTIDE SEQUENCE [LARGE SCALE GENOMIC DNA]</scope>
    <source>
        <strain evidence="4">LaAM-08-1</strain>
    </source>
</reference>
<feature type="transmembrane region" description="Helical" evidence="2">
    <location>
        <begin position="181"/>
        <end position="201"/>
    </location>
</feature>
<evidence type="ECO:0000256" key="2">
    <source>
        <dbReference type="SAM" id="Phobius"/>
    </source>
</evidence>
<accession>A0A0C9XLJ9</accession>
<dbReference type="HOGENOM" id="CLU_044614_1_0_1"/>
<evidence type="ECO:0000313" key="4">
    <source>
        <dbReference type="Proteomes" id="UP000054477"/>
    </source>
</evidence>
<dbReference type="AlphaFoldDB" id="A0A0C9XLJ9"/>